<evidence type="ECO:0000256" key="8">
    <source>
        <dbReference type="ARBA" id="ARBA00047651"/>
    </source>
</evidence>
<dbReference type="AlphaFoldDB" id="A0A3S5B2I2"/>
<dbReference type="InterPro" id="IPR030656">
    <property type="entry name" value="ALAD_AS"/>
</dbReference>
<evidence type="ECO:0000313" key="10">
    <source>
        <dbReference type="EMBL" id="VEL38503.1"/>
    </source>
</evidence>
<keyword evidence="5 9" id="KW-0627">Porphyrin biosynthesis</keyword>
<evidence type="ECO:0000256" key="9">
    <source>
        <dbReference type="RuleBase" id="RU000515"/>
    </source>
</evidence>
<reference evidence="10" key="1">
    <citation type="submission" date="2018-11" db="EMBL/GenBank/DDBJ databases">
        <authorList>
            <consortium name="Pathogen Informatics"/>
        </authorList>
    </citation>
    <scope>NUCLEOTIDE SEQUENCE</scope>
</reference>
<dbReference type="EC" id="4.2.1.24" evidence="9"/>
<dbReference type="InterPro" id="IPR001731">
    <property type="entry name" value="ALAD"/>
</dbReference>
<comment type="caution">
    <text evidence="10">The sequence shown here is derived from an EMBL/GenBank/DDBJ whole genome shotgun (WGS) entry which is preliminary data.</text>
</comment>
<dbReference type="Proteomes" id="UP000784294">
    <property type="component" value="Unassembled WGS sequence"/>
</dbReference>
<dbReference type="Gene3D" id="3.20.20.70">
    <property type="entry name" value="Aldolase class I"/>
    <property type="match status" value="1"/>
</dbReference>
<evidence type="ECO:0000256" key="5">
    <source>
        <dbReference type="ARBA" id="ARBA00023244"/>
    </source>
</evidence>
<evidence type="ECO:0000256" key="6">
    <source>
        <dbReference type="ARBA" id="ARBA00025628"/>
    </source>
</evidence>
<evidence type="ECO:0000256" key="1">
    <source>
        <dbReference type="ARBA" id="ARBA00004694"/>
    </source>
</evidence>
<keyword evidence="4 9" id="KW-0456">Lyase</keyword>
<dbReference type="SUPFAM" id="SSF51569">
    <property type="entry name" value="Aldolase"/>
    <property type="match status" value="1"/>
</dbReference>
<dbReference type="OrthoDB" id="1530at2759"/>
<dbReference type="GO" id="GO:0006782">
    <property type="term" value="P:protoporphyrinogen IX biosynthetic process"/>
    <property type="evidence" value="ECO:0007669"/>
    <property type="project" value="UniProtKB-UniPathway"/>
</dbReference>
<comment type="similarity">
    <text evidence="2">Belongs to the ALAD family.</text>
</comment>
<dbReference type="InterPro" id="IPR013785">
    <property type="entry name" value="Aldolase_TIM"/>
</dbReference>
<organism evidence="10 11">
    <name type="scientific">Protopolystoma xenopodis</name>
    <dbReference type="NCBI Taxonomy" id="117903"/>
    <lineage>
        <taxon>Eukaryota</taxon>
        <taxon>Metazoa</taxon>
        <taxon>Spiralia</taxon>
        <taxon>Lophotrochozoa</taxon>
        <taxon>Platyhelminthes</taxon>
        <taxon>Monogenea</taxon>
        <taxon>Polyopisthocotylea</taxon>
        <taxon>Polystomatidea</taxon>
        <taxon>Polystomatidae</taxon>
        <taxon>Protopolystoma</taxon>
    </lineage>
</organism>
<keyword evidence="3" id="KW-0350">Heme biosynthesis</keyword>
<protein>
    <recommendedName>
        <fullName evidence="9">Delta-aminolevulinic acid dehydratase</fullName>
        <ecNumber evidence="9">4.2.1.24</ecNumber>
    </recommendedName>
</protein>
<comment type="subunit">
    <text evidence="7">Homooctamer; active form. Homohexamer; low activity form.</text>
</comment>
<name>A0A3S5B2I2_9PLAT</name>
<accession>A0A3S5B2I2</accession>
<keyword evidence="11" id="KW-1185">Reference proteome</keyword>
<dbReference type="GO" id="GO:0046872">
    <property type="term" value="F:metal ion binding"/>
    <property type="evidence" value="ECO:0007669"/>
    <property type="project" value="InterPro"/>
</dbReference>
<dbReference type="PROSITE" id="PS00169">
    <property type="entry name" value="D_ALA_DEHYDRATASE"/>
    <property type="match status" value="1"/>
</dbReference>
<evidence type="ECO:0000256" key="7">
    <source>
        <dbReference type="ARBA" id="ARBA00025861"/>
    </source>
</evidence>
<comment type="catalytic activity">
    <reaction evidence="8 9">
        <text>2 5-aminolevulinate = porphobilinogen + 2 H2O + H(+)</text>
        <dbReference type="Rhea" id="RHEA:24064"/>
        <dbReference type="ChEBI" id="CHEBI:15377"/>
        <dbReference type="ChEBI" id="CHEBI:15378"/>
        <dbReference type="ChEBI" id="CHEBI:58126"/>
        <dbReference type="ChEBI" id="CHEBI:356416"/>
        <dbReference type="EC" id="4.2.1.24"/>
    </reaction>
</comment>
<evidence type="ECO:0000256" key="3">
    <source>
        <dbReference type="ARBA" id="ARBA00023133"/>
    </source>
</evidence>
<evidence type="ECO:0000256" key="2">
    <source>
        <dbReference type="ARBA" id="ARBA00008055"/>
    </source>
</evidence>
<dbReference type="Pfam" id="PF00490">
    <property type="entry name" value="ALAD"/>
    <property type="match status" value="1"/>
</dbReference>
<sequence>MFISSLLFSSHLCSYPLIFPSFPCQIRDAEEGADMIMVKPGLPYLDVLADIRRELRKPQLTRVLLASVRTIWNRSDQDKGLTPASHKTVTTKPLHLPASFTPHLAQVCMPIEFGHLLSGQSVAAAFRQEWACLISCPSRHEPNLPEYHQCFLMYAQLL</sequence>
<proteinExistence type="inferred from homology"/>
<evidence type="ECO:0000256" key="4">
    <source>
        <dbReference type="ARBA" id="ARBA00023239"/>
    </source>
</evidence>
<comment type="pathway">
    <text evidence="1">Porphyrin-containing compound metabolism; protoporphyrin-IX biosynthesis; coproporphyrinogen-III from 5-aminolevulinate: step 1/4.</text>
</comment>
<evidence type="ECO:0000313" key="11">
    <source>
        <dbReference type="Proteomes" id="UP000784294"/>
    </source>
</evidence>
<comment type="function">
    <text evidence="6">Catalyzes an early step in the biosynthesis of tetrapyrroles. Binds two molecules of 5-aminolevulinate per subunit, each at a distinct site, and catalyzes their condensation to form porphobilinogen.</text>
</comment>
<dbReference type="GO" id="GO:0004655">
    <property type="term" value="F:porphobilinogen synthase activity"/>
    <property type="evidence" value="ECO:0007669"/>
    <property type="project" value="UniProtKB-EC"/>
</dbReference>
<gene>
    <name evidence="10" type="ORF">PXEA_LOCUS31943</name>
</gene>
<dbReference type="UniPathway" id="UPA00251">
    <property type="reaction ID" value="UER00318"/>
</dbReference>
<dbReference type="EMBL" id="CAAALY010258103">
    <property type="protein sequence ID" value="VEL38503.1"/>
    <property type="molecule type" value="Genomic_DNA"/>
</dbReference>